<dbReference type="PROSITE" id="PS51375">
    <property type="entry name" value="PPR"/>
    <property type="match status" value="2"/>
</dbReference>
<evidence type="ECO:0008006" key="6">
    <source>
        <dbReference type="Google" id="ProtNLM"/>
    </source>
</evidence>
<dbReference type="Proteomes" id="UP001168098">
    <property type="component" value="Unassembled WGS sequence"/>
</dbReference>
<evidence type="ECO:0000256" key="1">
    <source>
        <dbReference type="ARBA" id="ARBA00007626"/>
    </source>
</evidence>
<dbReference type="Gene3D" id="1.25.40.10">
    <property type="entry name" value="Tetratricopeptide repeat domain"/>
    <property type="match status" value="2"/>
</dbReference>
<dbReference type="NCBIfam" id="TIGR00756">
    <property type="entry name" value="PPR"/>
    <property type="match status" value="2"/>
</dbReference>
<feature type="repeat" description="PPR" evidence="3">
    <location>
        <begin position="95"/>
        <end position="129"/>
    </location>
</feature>
<dbReference type="Pfam" id="PF13812">
    <property type="entry name" value="PPR_3"/>
    <property type="match status" value="1"/>
</dbReference>
<dbReference type="InterPro" id="IPR011990">
    <property type="entry name" value="TPR-like_helical_dom_sf"/>
</dbReference>
<dbReference type="InterPro" id="IPR002885">
    <property type="entry name" value="PPR_rpt"/>
</dbReference>
<feature type="repeat" description="PPR" evidence="3">
    <location>
        <begin position="152"/>
        <end position="186"/>
    </location>
</feature>
<evidence type="ECO:0000313" key="5">
    <source>
        <dbReference type="Proteomes" id="UP001168098"/>
    </source>
</evidence>
<dbReference type="AlphaFoldDB" id="A0AA39A919"/>
<dbReference type="Pfam" id="PF13041">
    <property type="entry name" value="PPR_2"/>
    <property type="match status" value="1"/>
</dbReference>
<organism evidence="4 5">
    <name type="scientific">Vitis rotundifolia</name>
    <name type="common">Muscadine grape</name>
    <dbReference type="NCBI Taxonomy" id="103349"/>
    <lineage>
        <taxon>Eukaryota</taxon>
        <taxon>Viridiplantae</taxon>
        <taxon>Streptophyta</taxon>
        <taxon>Embryophyta</taxon>
        <taxon>Tracheophyta</taxon>
        <taxon>Spermatophyta</taxon>
        <taxon>Magnoliopsida</taxon>
        <taxon>eudicotyledons</taxon>
        <taxon>Gunneridae</taxon>
        <taxon>Pentapetalae</taxon>
        <taxon>rosids</taxon>
        <taxon>Vitales</taxon>
        <taxon>Vitaceae</taxon>
        <taxon>Viteae</taxon>
        <taxon>Vitis</taxon>
    </lineage>
</organism>
<dbReference type="Pfam" id="PF01535">
    <property type="entry name" value="PPR"/>
    <property type="match status" value="1"/>
</dbReference>
<sequence>MHSPGQPIPLFLTSAWPSWLPFGEPFSSILSRCSSLVFILWVEKIGDMMKVQDLNVILRHFGKLCSSYIKFMGKSLNPKALEIYNSIHDESIRNNVSVCNSILICLVRNGKFESSLKLFHQMKQDSLRPQAVTYSTTLELVQEMECSKLPMDSLIYGTFLAVCASNNRCREAENYFNQMKDEGHLPNVFHYSSLLNNYLADGDYKKAFMLVILTTLLKLYVRGGLFEKSRELLMPYCLLMDGIAKSRHILKVKSIFEEMKKKKKTTFCRGGLLKEAKQFARDFEATSIYTSSDISPCRKTFFTSNCCNGQSRFAAKDSNTRIVLILATGANVSVDSILLGCIGTSSLINNVIGLLFKINGNEARWLLANSQISQHKPEISLFTNKL</sequence>
<evidence type="ECO:0000256" key="2">
    <source>
        <dbReference type="ARBA" id="ARBA00022737"/>
    </source>
</evidence>
<keyword evidence="5" id="KW-1185">Reference proteome</keyword>
<dbReference type="GO" id="GO:0009507">
    <property type="term" value="C:chloroplast"/>
    <property type="evidence" value="ECO:0007669"/>
    <property type="project" value="TreeGrafter"/>
</dbReference>
<dbReference type="GO" id="GO:0031930">
    <property type="term" value="P:mitochondria-nucleus signaling pathway"/>
    <property type="evidence" value="ECO:0007669"/>
    <property type="project" value="TreeGrafter"/>
</dbReference>
<accession>A0AA39A919</accession>
<dbReference type="PANTHER" id="PTHR47936">
    <property type="entry name" value="PPR_LONG DOMAIN-CONTAINING PROTEIN"/>
    <property type="match status" value="1"/>
</dbReference>
<reference evidence="4 5" key="1">
    <citation type="journal article" date="2023" name="BMC Biotechnol.">
        <title>Vitis rotundifolia cv Carlos genome sequencing.</title>
        <authorList>
            <person name="Huff M."/>
            <person name="Hulse-Kemp A."/>
            <person name="Scheffler B."/>
            <person name="Youngblood R."/>
            <person name="Simpson S."/>
            <person name="Babiker E."/>
            <person name="Staton M."/>
        </authorList>
    </citation>
    <scope>NUCLEOTIDE SEQUENCE [LARGE SCALE GENOMIC DNA]</scope>
    <source>
        <tissue evidence="4">Leaf</tissue>
    </source>
</reference>
<comment type="caution">
    <text evidence="4">The sequence shown here is derived from an EMBL/GenBank/DDBJ whole genome shotgun (WGS) entry which is preliminary data.</text>
</comment>
<evidence type="ECO:0000313" key="4">
    <source>
        <dbReference type="EMBL" id="KAJ9703245.1"/>
    </source>
</evidence>
<name>A0AA39A919_VITRO</name>
<dbReference type="GO" id="GO:0010019">
    <property type="term" value="P:chloroplast-nucleus signaling pathway"/>
    <property type="evidence" value="ECO:0007669"/>
    <property type="project" value="TreeGrafter"/>
</dbReference>
<evidence type="ECO:0000256" key="3">
    <source>
        <dbReference type="PROSITE-ProRule" id="PRU00708"/>
    </source>
</evidence>
<keyword evidence="2" id="KW-0677">Repeat</keyword>
<protein>
    <recommendedName>
        <fullName evidence="6">Pentatricopeptide repeat-containing protein</fullName>
    </recommendedName>
</protein>
<comment type="similarity">
    <text evidence="1">Belongs to the PPR family. P subfamily.</text>
</comment>
<proteinExistence type="inferred from homology"/>
<dbReference type="EMBL" id="JARBHA010000004">
    <property type="protein sequence ID" value="KAJ9703245.1"/>
    <property type="molecule type" value="Genomic_DNA"/>
</dbReference>
<gene>
    <name evidence="4" type="ORF">PVL29_004865</name>
</gene>
<dbReference type="PANTHER" id="PTHR47936:SF1">
    <property type="entry name" value="PENTATRICOPEPTIDE REPEAT-CONTAINING PROTEIN GUN1, CHLOROPLASTIC"/>
    <property type="match status" value="1"/>
</dbReference>